<gene>
    <name evidence="2" type="ORF">J8F10_02585</name>
</gene>
<sequence length="49" mass="5228">MMQADSIDRNDLYRLADDGCPHSPAPGDTSAHDLSALWAALGKDDRGAE</sequence>
<evidence type="ECO:0000256" key="1">
    <source>
        <dbReference type="SAM" id="MobiDB-lite"/>
    </source>
</evidence>
<evidence type="ECO:0000313" key="2">
    <source>
        <dbReference type="EMBL" id="MBP3954183.1"/>
    </source>
</evidence>
<feature type="region of interest" description="Disordered" evidence="1">
    <location>
        <begin position="1"/>
        <end position="31"/>
    </location>
</feature>
<reference evidence="2 3" key="1">
    <citation type="submission" date="2021-04" db="EMBL/GenBank/DDBJ databases">
        <authorList>
            <person name="Ivanova A."/>
        </authorList>
    </citation>
    <scope>NUCLEOTIDE SEQUENCE [LARGE SCALE GENOMIC DNA]</scope>
    <source>
        <strain evidence="2 3">G18</strain>
    </source>
</reference>
<protein>
    <submittedName>
        <fullName evidence="2">Uncharacterized protein</fullName>
    </submittedName>
</protein>
<keyword evidence="3" id="KW-1185">Reference proteome</keyword>
<accession>A0ABS5BKF5</accession>
<dbReference type="EMBL" id="JAGKQQ010000001">
    <property type="protein sequence ID" value="MBP3954183.1"/>
    <property type="molecule type" value="Genomic_DNA"/>
</dbReference>
<comment type="caution">
    <text evidence="2">The sequence shown here is derived from an EMBL/GenBank/DDBJ whole genome shotgun (WGS) entry which is preliminary data.</text>
</comment>
<name>A0ABS5BKF5_9BACT</name>
<dbReference type="RefSeq" id="WP_210652326.1">
    <property type="nucleotide sequence ID" value="NZ_JAGKQQ010000001.1"/>
</dbReference>
<evidence type="ECO:0000313" key="3">
    <source>
        <dbReference type="Proteomes" id="UP000676565"/>
    </source>
</evidence>
<dbReference type="Proteomes" id="UP000676565">
    <property type="component" value="Unassembled WGS sequence"/>
</dbReference>
<proteinExistence type="predicted"/>
<organism evidence="2 3">
    <name type="scientific">Gemmata palustris</name>
    <dbReference type="NCBI Taxonomy" id="2822762"/>
    <lineage>
        <taxon>Bacteria</taxon>
        <taxon>Pseudomonadati</taxon>
        <taxon>Planctomycetota</taxon>
        <taxon>Planctomycetia</taxon>
        <taxon>Gemmatales</taxon>
        <taxon>Gemmataceae</taxon>
        <taxon>Gemmata</taxon>
    </lineage>
</organism>
<feature type="compositionally biased region" description="Basic and acidic residues" evidence="1">
    <location>
        <begin position="1"/>
        <end position="20"/>
    </location>
</feature>